<keyword evidence="2" id="KW-1185">Reference proteome</keyword>
<proteinExistence type="predicted"/>
<reference evidence="2" key="1">
    <citation type="submission" date="2016-10" db="EMBL/GenBank/DDBJ databases">
        <authorList>
            <person name="Varghese N."/>
            <person name="Submissions S."/>
        </authorList>
    </citation>
    <scope>NUCLEOTIDE SEQUENCE [LARGE SCALE GENOMIC DNA]</scope>
    <source>
        <strain evidence="2">NRRL B-59562</strain>
    </source>
</reference>
<evidence type="ECO:0000313" key="2">
    <source>
        <dbReference type="Proteomes" id="UP000243778"/>
    </source>
</evidence>
<protein>
    <submittedName>
        <fullName evidence="1">Uncharacterized protein</fullName>
    </submittedName>
</protein>
<evidence type="ECO:0000313" key="1">
    <source>
        <dbReference type="EMBL" id="SDX79584.1"/>
    </source>
</evidence>
<name>A0A1H3ENL8_9PSED</name>
<sequence>MTQATTIEGLKVTVGGTELRDLCAKQAAFHAERAVKYSQQHASLEDAQIEAMHYTNGDPKKAIADKQAEHENKARELTFIAEHIKLDCEYLLDRSALAEIGVIRSSRFLF</sequence>
<dbReference type="Proteomes" id="UP000243778">
    <property type="component" value="Unassembled WGS sequence"/>
</dbReference>
<organism evidence="1 2">
    <name type="scientific">Pseudomonas kuykendallii</name>
    <dbReference type="NCBI Taxonomy" id="1007099"/>
    <lineage>
        <taxon>Bacteria</taxon>
        <taxon>Pseudomonadati</taxon>
        <taxon>Pseudomonadota</taxon>
        <taxon>Gammaproteobacteria</taxon>
        <taxon>Pseudomonadales</taxon>
        <taxon>Pseudomonadaceae</taxon>
        <taxon>Pseudomonas</taxon>
    </lineage>
</organism>
<gene>
    <name evidence="1" type="ORF">SAMN05216287_3778</name>
</gene>
<dbReference type="EMBL" id="FNNU01000006">
    <property type="protein sequence ID" value="SDX79584.1"/>
    <property type="molecule type" value="Genomic_DNA"/>
</dbReference>
<dbReference type="AlphaFoldDB" id="A0A1H3ENL8"/>
<accession>A0A1H3ENL8</accession>